<feature type="region of interest" description="Disordered" evidence="1">
    <location>
        <begin position="92"/>
        <end position="154"/>
    </location>
</feature>
<dbReference type="AlphaFoldDB" id="A0A2K5M8Y3"/>
<evidence type="ECO:0000313" key="3">
    <source>
        <dbReference type="Proteomes" id="UP000233060"/>
    </source>
</evidence>
<organism evidence="2 3">
    <name type="scientific">Cercocebus atys</name>
    <name type="common">Sooty mangabey</name>
    <name type="synonym">Cercocebus torquatus atys</name>
    <dbReference type="NCBI Taxonomy" id="9531"/>
    <lineage>
        <taxon>Eukaryota</taxon>
        <taxon>Metazoa</taxon>
        <taxon>Chordata</taxon>
        <taxon>Craniata</taxon>
        <taxon>Vertebrata</taxon>
        <taxon>Euteleostomi</taxon>
        <taxon>Mammalia</taxon>
        <taxon>Eutheria</taxon>
        <taxon>Euarchontoglires</taxon>
        <taxon>Primates</taxon>
        <taxon>Haplorrhini</taxon>
        <taxon>Catarrhini</taxon>
        <taxon>Cercopithecidae</taxon>
        <taxon>Cercopithecinae</taxon>
        <taxon>Cercocebus</taxon>
    </lineage>
</organism>
<keyword evidence="3" id="KW-1185">Reference proteome</keyword>
<reference evidence="2" key="1">
    <citation type="submission" date="2025-08" db="UniProtKB">
        <authorList>
            <consortium name="Ensembl"/>
        </authorList>
    </citation>
    <scope>IDENTIFICATION</scope>
</reference>
<dbReference type="OMA" id="HECGCWE"/>
<sequence length="248" mass="26319">MAHSACTHRGGSSTERALKCCAPPRTHNSRIANRRLEREAAQASSDRGPGPPGSDFLSRGCAAAALQVGVKMQKRSRGLSHGRSHLTVPRACLQTTEPRTPRPPHCPGPECAGPDRQPPRILTPLHRSARPAPSKQEPRRARAPRLPPPSALRPWLAVPPAAAGPGIRAAEGAAPTQGSRHECGRWEGLRPFHSWFPAVSWCCPRSRSLGQTSPCPGACQCPQPAGLGARMLADGQALTTLSSLGACW</sequence>
<dbReference type="GeneTree" id="ENSGT00910000147003"/>
<feature type="region of interest" description="Disordered" evidence="1">
    <location>
        <begin position="1"/>
        <end position="58"/>
    </location>
</feature>
<accession>A0A2K5M8Y3</accession>
<dbReference type="Ensembl" id="ENSCATT00000045825.1">
    <property type="protein sequence ID" value="ENSCATP00000021622.1"/>
    <property type="gene ID" value="ENSCATG00000034514.1"/>
</dbReference>
<dbReference type="Proteomes" id="UP000233060">
    <property type="component" value="Unassembled WGS sequence"/>
</dbReference>
<name>A0A2K5M8Y3_CERAT</name>
<evidence type="ECO:0000313" key="2">
    <source>
        <dbReference type="Ensembl" id="ENSCATP00000021622.1"/>
    </source>
</evidence>
<protein>
    <submittedName>
        <fullName evidence="2">Uncharacterized protein</fullName>
    </submittedName>
</protein>
<evidence type="ECO:0000256" key="1">
    <source>
        <dbReference type="SAM" id="MobiDB-lite"/>
    </source>
</evidence>
<proteinExistence type="predicted"/>
<reference evidence="2" key="2">
    <citation type="submission" date="2025-09" db="UniProtKB">
        <authorList>
            <consortium name="Ensembl"/>
        </authorList>
    </citation>
    <scope>IDENTIFICATION</scope>
</reference>